<protein>
    <recommendedName>
        <fullName evidence="1">Heterokaryon incompatibility domain-containing protein</fullName>
    </recommendedName>
</protein>
<gene>
    <name evidence="2" type="ORF">EAE98_003002</name>
</gene>
<reference evidence="2 3" key="1">
    <citation type="journal article" date="2020" name="Genome Biol. Evol.">
        <title>Comparative genomics of Sclerotiniaceae.</title>
        <authorList>
            <person name="Valero Jimenez C.A."/>
            <person name="Steentjes M."/>
            <person name="Scholten O.E."/>
            <person name="Van Kan J.A.L."/>
        </authorList>
    </citation>
    <scope>NUCLEOTIDE SEQUENCE [LARGE SCALE GENOMIC DNA]</scope>
    <source>
        <strain evidence="2 3">B1</strain>
    </source>
</reference>
<dbReference type="PANTHER" id="PTHR24148">
    <property type="entry name" value="ANKYRIN REPEAT DOMAIN-CONTAINING PROTEIN 39 HOMOLOG-RELATED"/>
    <property type="match status" value="1"/>
</dbReference>
<evidence type="ECO:0000259" key="1">
    <source>
        <dbReference type="Pfam" id="PF06985"/>
    </source>
</evidence>
<proteinExistence type="predicted"/>
<dbReference type="Proteomes" id="UP000783213">
    <property type="component" value="Unassembled WGS sequence"/>
</dbReference>
<sequence length="391" mass="43498">MASGILFQYLPLERTSDIRLLQTSLSPGSKRLYGKFTQVSLDVVPSIRVPYAAISYHWGSADTCDQIRFDEGHYLGLNSSAGKFLRSFAAHLDFEFEPCFLWIDALCINQNCNIEKGSQVRQIGRIHSSALQVLAWIGDESTDSDLAMDFVVTLHDLMIYFGTPSFSDVISVPGCEHRSPGWKALDALLQRPWFSRTWIIQEVVLGTHVVLLCGQKAMNWSALGFVANIIIGMALEKLLLFLQDGSFPDGLGASALIYHMKELREKGSYVTLKYALFQGLDFKATNPRDKVYALFGISTNIEAMGIDINYNTTVKVVYTDATIRILILGTTLSLLNAAGIGKYRNDKHISINHDLPSWVPDCSHFPDSNLVSIPASLEDYKMPEASKAKNL</sequence>
<dbReference type="RefSeq" id="XP_038813151.1">
    <property type="nucleotide sequence ID" value="XM_038950622.1"/>
</dbReference>
<dbReference type="InterPro" id="IPR010730">
    <property type="entry name" value="HET"/>
</dbReference>
<dbReference type="InterPro" id="IPR052895">
    <property type="entry name" value="HetReg/Transcr_Mod"/>
</dbReference>
<comment type="caution">
    <text evidence="2">The sequence shown here is derived from an EMBL/GenBank/DDBJ whole genome shotgun (WGS) entry which is preliminary data.</text>
</comment>
<dbReference type="EMBL" id="RCSX01000005">
    <property type="protein sequence ID" value="KAF7934957.1"/>
    <property type="molecule type" value="Genomic_DNA"/>
</dbReference>
<accession>A0ABQ7IW56</accession>
<feature type="domain" description="Heterokaryon incompatibility" evidence="1">
    <location>
        <begin position="51"/>
        <end position="202"/>
    </location>
</feature>
<dbReference type="PANTHER" id="PTHR24148:SF73">
    <property type="entry name" value="HET DOMAIN PROTEIN (AFU_ORTHOLOGUE AFUA_8G01020)"/>
    <property type="match status" value="1"/>
</dbReference>
<evidence type="ECO:0000313" key="2">
    <source>
        <dbReference type="EMBL" id="KAF7934957.1"/>
    </source>
</evidence>
<evidence type="ECO:0000313" key="3">
    <source>
        <dbReference type="Proteomes" id="UP000783213"/>
    </source>
</evidence>
<name>A0ABQ7IW56_9HELO</name>
<keyword evidence="3" id="KW-1185">Reference proteome</keyword>
<dbReference type="Pfam" id="PF06985">
    <property type="entry name" value="HET"/>
    <property type="match status" value="1"/>
</dbReference>
<dbReference type="GeneID" id="62229776"/>
<organism evidence="2 3">
    <name type="scientific">Botrytis deweyae</name>
    <dbReference type="NCBI Taxonomy" id="2478750"/>
    <lineage>
        <taxon>Eukaryota</taxon>
        <taxon>Fungi</taxon>
        <taxon>Dikarya</taxon>
        <taxon>Ascomycota</taxon>
        <taxon>Pezizomycotina</taxon>
        <taxon>Leotiomycetes</taxon>
        <taxon>Helotiales</taxon>
        <taxon>Sclerotiniaceae</taxon>
        <taxon>Botrytis</taxon>
    </lineage>
</organism>